<keyword evidence="5" id="KW-0552">Olfaction</keyword>
<dbReference type="InterPro" id="IPR004117">
    <property type="entry name" value="7tm6_olfct_rcpt"/>
</dbReference>
<evidence type="ECO:0000256" key="8">
    <source>
        <dbReference type="ARBA" id="ARBA00023170"/>
    </source>
</evidence>
<keyword evidence="4" id="KW-0812">Transmembrane</keyword>
<keyword evidence="2" id="KW-1003">Cell membrane</keyword>
<evidence type="ECO:0000256" key="1">
    <source>
        <dbReference type="ARBA" id="ARBA00004651"/>
    </source>
</evidence>
<evidence type="ECO:0000256" key="5">
    <source>
        <dbReference type="ARBA" id="ARBA00022725"/>
    </source>
</evidence>
<reference evidence="10" key="1">
    <citation type="submission" date="2019-08" db="EMBL/GenBank/DDBJ databases">
        <title>The genome of the North American firefly Photinus pyralis.</title>
        <authorList>
            <consortium name="Photinus pyralis genome working group"/>
            <person name="Fallon T.R."/>
            <person name="Sander Lower S.E."/>
            <person name="Weng J.-K."/>
        </authorList>
    </citation>
    <scope>NUCLEOTIDE SEQUENCE</scope>
    <source>
        <strain evidence="10">TRF0915ILg1</strain>
        <tissue evidence="10">Whole body</tissue>
    </source>
</reference>
<evidence type="ECO:0000256" key="2">
    <source>
        <dbReference type="ARBA" id="ARBA00022475"/>
    </source>
</evidence>
<proteinExistence type="predicted"/>
<sequence length="119" mass="13186">MGGTYSPIMLLEYLTISGVSCMEMYLIFQSDNAVHFLRGAIFLCAGLSQLSFYCIPAEFVSSQALGVADSIYQSDWASQYIPVIRKKCVIVMIRAQREVTFSAGGFMDVNCKMLVAVRT</sequence>
<dbReference type="OrthoDB" id="6759486at2759"/>
<keyword evidence="8" id="KW-0675">Receptor</keyword>
<dbReference type="AlphaFoldDB" id="A0A8K0DMC7"/>
<keyword evidence="9" id="KW-0807">Transducer</keyword>
<dbReference type="GO" id="GO:0005549">
    <property type="term" value="F:odorant binding"/>
    <property type="evidence" value="ECO:0007669"/>
    <property type="project" value="InterPro"/>
</dbReference>
<name>A0A8K0DMC7_IGNLU</name>
<comment type="caution">
    <text evidence="10">The sequence shown here is derived from an EMBL/GenBank/DDBJ whole genome shotgun (WGS) entry which is preliminary data.</text>
</comment>
<evidence type="ECO:0000313" key="10">
    <source>
        <dbReference type="EMBL" id="KAF2905992.1"/>
    </source>
</evidence>
<protein>
    <submittedName>
        <fullName evidence="10">Uncharacterized protein</fullName>
    </submittedName>
</protein>
<organism evidence="10 11">
    <name type="scientific">Ignelater luminosus</name>
    <name type="common">Cucubano</name>
    <name type="synonym">Pyrophorus luminosus</name>
    <dbReference type="NCBI Taxonomy" id="2038154"/>
    <lineage>
        <taxon>Eukaryota</taxon>
        <taxon>Metazoa</taxon>
        <taxon>Ecdysozoa</taxon>
        <taxon>Arthropoda</taxon>
        <taxon>Hexapoda</taxon>
        <taxon>Insecta</taxon>
        <taxon>Pterygota</taxon>
        <taxon>Neoptera</taxon>
        <taxon>Endopterygota</taxon>
        <taxon>Coleoptera</taxon>
        <taxon>Polyphaga</taxon>
        <taxon>Elateriformia</taxon>
        <taxon>Elateroidea</taxon>
        <taxon>Elateridae</taxon>
        <taxon>Agrypninae</taxon>
        <taxon>Pyrophorini</taxon>
        <taxon>Ignelater</taxon>
    </lineage>
</organism>
<evidence type="ECO:0000256" key="4">
    <source>
        <dbReference type="ARBA" id="ARBA00022692"/>
    </source>
</evidence>
<evidence type="ECO:0000313" key="11">
    <source>
        <dbReference type="Proteomes" id="UP000801492"/>
    </source>
</evidence>
<evidence type="ECO:0000256" key="7">
    <source>
        <dbReference type="ARBA" id="ARBA00023136"/>
    </source>
</evidence>
<dbReference type="Pfam" id="PF02949">
    <property type="entry name" value="7tm_6"/>
    <property type="match status" value="1"/>
</dbReference>
<dbReference type="GO" id="GO:0007165">
    <property type="term" value="P:signal transduction"/>
    <property type="evidence" value="ECO:0007669"/>
    <property type="project" value="UniProtKB-KW"/>
</dbReference>
<evidence type="ECO:0000256" key="6">
    <source>
        <dbReference type="ARBA" id="ARBA00022989"/>
    </source>
</evidence>
<gene>
    <name evidence="10" type="ORF">ILUMI_00184</name>
</gene>
<dbReference type="Proteomes" id="UP000801492">
    <property type="component" value="Unassembled WGS sequence"/>
</dbReference>
<dbReference type="GO" id="GO:0004984">
    <property type="term" value="F:olfactory receptor activity"/>
    <property type="evidence" value="ECO:0007669"/>
    <property type="project" value="InterPro"/>
</dbReference>
<dbReference type="GO" id="GO:0005886">
    <property type="term" value="C:plasma membrane"/>
    <property type="evidence" value="ECO:0007669"/>
    <property type="project" value="UniProtKB-SubCell"/>
</dbReference>
<dbReference type="PANTHER" id="PTHR21137">
    <property type="entry name" value="ODORANT RECEPTOR"/>
    <property type="match status" value="1"/>
</dbReference>
<keyword evidence="3" id="KW-0716">Sensory transduction</keyword>
<dbReference type="EMBL" id="VTPC01000375">
    <property type="protein sequence ID" value="KAF2905992.1"/>
    <property type="molecule type" value="Genomic_DNA"/>
</dbReference>
<keyword evidence="7" id="KW-0472">Membrane</keyword>
<comment type="subcellular location">
    <subcellularLocation>
        <location evidence="1">Cell membrane</location>
        <topology evidence="1">Multi-pass membrane protein</topology>
    </subcellularLocation>
</comment>
<keyword evidence="11" id="KW-1185">Reference proteome</keyword>
<evidence type="ECO:0000256" key="9">
    <source>
        <dbReference type="ARBA" id="ARBA00023224"/>
    </source>
</evidence>
<keyword evidence="6" id="KW-1133">Transmembrane helix</keyword>
<evidence type="ECO:0000256" key="3">
    <source>
        <dbReference type="ARBA" id="ARBA00022606"/>
    </source>
</evidence>
<accession>A0A8K0DMC7</accession>
<dbReference type="PANTHER" id="PTHR21137:SF35">
    <property type="entry name" value="ODORANT RECEPTOR 19A-RELATED"/>
    <property type="match status" value="1"/>
</dbReference>